<evidence type="ECO:0000256" key="1">
    <source>
        <dbReference type="ARBA" id="ARBA00022679"/>
    </source>
</evidence>
<sequence>MSAIMEKVKTIRQFNRFYTRQIGLLDQHILDSNFSLSEVRVLYEIGNTDNCTAGHLTESLVIDGGYLSRILKAFERDKIMSRRQSATDGRTWYLQLTAKGKKLLQTLEARSNQQIADVLQPLAADQQQAVIESMETIRQVLSEPQPITLKDLVFRHELLPGDVGYLIYLHGEIYAKETGYNLEFEGYVCKTFYDFLQNYHPSKDRVFLATYKNRIVGAVAILGHSKELGQLRWLLVHPDMRGIGLGKKLVDDAMAFCREQQYKKVYLLTTDQQTTAAKLYTQHGFIKTEEVPQEMWGHRLSEVRYELIMKNE</sequence>
<dbReference type="PROSITE" id="PS51186">
    <property type="entry name" value="GNAT"/>
    <property type="match status" value="1"/>
</dbReference>
<evidence type="ECO:0000259" key="2">
    <source>
        <dbReference type="PROSITE" id="PS50995"/>
    </source>
</evidence>
<keyword evidence="5" id="KW-1185">Reference proteome</keyword>
<dbReference type="InterPro" id="IPR000835">
    <property type="entry name" value="HTH_MarR-typ"/>
</dbReference>
<dbReference type="RefSeq" id="WP_089916905.1">
    <property type="nucleotide sequence ID" value="NZ_FOBB01000005.1"/>
</dbReference>
<dbReference type="InterPro" id="IPR016181">
    <property type="entry name" value="Acyl_CoA_acyltransferase"/>
</dbReference>
<keyword evidence="1 4" id="KW-0808">Transferase</keyword>
<feature type="domain" description="N-acetyltransferase" evidence="3">
    <location>
        <begin position="163"/>
        <end position="310"/>
    </location>
</feature>
<dbReference type="STRING" id="573321.SAMN04488505_105323"/>
<dbReference type="PANTHER" id="PTHR13947">
    <property type="entry name" value="GNAT FAMILY N-ACETYLTRANSFERASE"/>
    <property type="match status" value="1"/>
</dbReference>
<dbReference type="InterPro" id="IPR000182">
    <property type="entry name" value="GNAT_dom"/>
</dbReference>
<dbReference type="PROSITE" id="PS50995">
    <property type="entry name" value="HTH_MARR_2"/>
    <property type="match status" value="1"/>
</dbReference>
<dbReference type="Pfam" id="PF01047">
    <property type="entry name" value="MarR"/>
    <property type="match status" value="1"/>
</dbReference>
<dbReference type="SMART" id="SM00347">
    <property type="entry name" value="HTH_MARR"/>
    <property type="match status" value="1"/>
</dbReference>
<dbReference type="PANTHER" id="PTHR13947:SF37">
    <property type="entry name" value="LD18367P"/>
    <property type="match status" value="1"/>
</dbReference>
<gene>
    <name evidence="4" type="ORF">SAMN04488505_105323</name>
</gene>
<dbReference type="OrthoDB" id="5419426at2"/>
<evidence type="ECO:0000259" key="3">
    <source>
        <dbReference type="PROSITE" id="PS51186"/>
    </source>
</evidence>
<dbReference type="InterPro" id="IPR036388">
    <property type="entry name" value="WH-like_DNA-bd_sf"/>
</dbReference>
<feature type="domain" description="HTH marR-type" evidence="2">
    <location>
        <begin position="1"/>
        <end position="146"/>
    </location>
</feature>
<dbReference type="Proteomes" id="UP000198984">
    <property type="component" value="Unassembled WGS sequence"/>
</dbReference>
<organism evidence="4 5">
    <name type="scientific">Chitinophaga rupis</name>
    <dbReference type="NCBI Taxonomy" id="573321"/>
    <lineage>
        <taxon>Bacteria</taxon>
        <taxon>Pseudomonadati</taxon>
        <taxon>Bacteroidota</taxon>
        <taxon>Chitinophagia</taxon>
        <taxon>Chitinophagales</taxon>
        <taxon>Chitinophagaceae</taxon>
        <taxon>Chitinophaga</taxon>
    </lineage>
</organism>
<evidence type="ECO:0000313" key="4">
    <source>
        <dbReference type="EMBL" id="SEM65832.1"/>
    </source>
</evidence>
<evidence type="ECO:0000313" key="5">
    <source>
        <dbReference type="Proteomes" id="UP000198984"/>
    </source>
</evidence>
<dbReference type="CDD" id="cd04301">
    <property type="entry name" value="NAT_SF"/>
    <property type="match status" value="1"/>
</dbReference>
<dbReference type="GO" id="GO:0003700">
    <property type="term" value="F:DNA-binding transcription factor activity"/>
    <property type="evidence" value="ECO:0007669"/>
    <property type="project" value="InterPro"/>
</dbReference>
<proteinExistence type="predicted"/>
<accession>A0A1H8A4K8</accession>
<dbReference type="Gene3D" id="1.10.10.10">
    <property type="entry name" value="Winged helix-like DNA-binding domain superfamily/Winged helix DNA-binding domain"/>
    <property type="match status" value="1"/>
</dbReference>
<dbReference type="InterPro" id="IPR036390">
    <property type="entry name" value="WH_DNA-bd_sf"/>
</dbReference>
<name>A0A1H8A4K8_9BACT</name>
<dbReference type="GO" id="GO:0008080">
    <property type="term" value="F:N-acetyltransferase activity"/>
    <property type="evidence" value="ECO:0007669"/>
    <property type="project" value="InterPro"/>
</dbReference>
<dbReference type="SUPFAM" id="SSF46785">
    <property type="entry name" value="Winged helix' DNA-binding domain"/>
    <property type="match status" value="1"/>
</dbReference>
<dbReference type="AlphaFoldDB" id="A0A1H8A4K8"/>
<dbReference type="InterPro" id="IPR050769">
    <property type="entry name" value="NAT_camello-type"/>
</dbReference>
<protein>
    <submittedName>
        <fullName evidence="4">Transcriptional regulator, MarR family with acetyltransferase activity</fullName>
    </submittedName>
</protein>
<dbReference type="EMBL" id="FOBB01000005">
    <property type="protein sequence ID" value="SEM65832.1"/>
    <property type="molecule type" value="Genomic_DNA"/>
</dbReference>
<reference evidence="4 5" key="1">
    <citation type="submission" date="2016-10" db="EMBL/GenBank/DDBJ databases">
        <authorList>
            <person name="de Groot N.N."/>
        </authorList>
    </citation>
    <scope>NUCLEOTIDE SEQUENCE [LARGE SCALE GENOMIC DNA]</scope>
    <source>
        <strain evidence="4 5">DSM 21039</strain>
    </source>
</reference>
<dbReference type="SUPFAM" id="SSF55729">
    <property type="entry name" value="Acyl-CoA N-acyltransferases (Nat)"/>
    <property type="match status" value="1"/>
</dbReference>
<dbReference type="Gene3D" id="3.40.630.30">
    <property type="match status" value="1"/>
</dbReference>
<dbReference type="Pfam" id="PF00583">
    <property type="entry name" value="Acetyltransf_1"/>
    <property type="match status" value="1"/>
</dbReference>